<dbReference type="GO" id="GO:0006355">
    <property type="term" value="P:regulation of DNA-templated transcription"/>
    <property type="evidence" value="ECO:0007669"/>
    <property type="project" value="InterPro"/>
</dbReference>
<dbReference type="SUPFAM" id="SSF47598">
    <property type="entry name" value="Ribbon-helix-helix"/>
    <property type="match status" value="1"/>
</dbReference>
<gene>
    <name evidence="2" type="ORF">SAMN02949497_1232</name>
</gene>
<dbReference type="AlphaFoldDB" id="A0A1Y6CUG7"/>
<dbReference type="GO" id="GO:0003677">
    <property type="term" value="F:DNA binding"/>
    <property type="evidence" value="ECO:0007669"/>
    <property type="project" value="InterPro"/>
</dbReference>
<organism evidence="2 3">
    <name type="scientific">Methylomagnum ishizawai</name>
    <dbReference type="NCBI Taxonomy" id="1760988"/>
    <lineage>
        <taxon>Bacteria</taxon>
        <taxon>Pseudomonadati</taxon>
        <taxon>Pseudomonadota</taxon>
        <taxon>Gammaproteobacteria</taxon>
        <taxon>Methylococcales</taxon>
        <taxon>Methylococcaceae</taxon>
        <taxon>Methylomagnum</taxon>
    </lineage>
</organism>
<dbReference type="STRING" id="1760988.SAMN02949497_1232"/>
<dbReference type="InterPro" id="IPR013321">
    <property type="entry name" value="Arc_rbn_hlx_hlx"/>
</dbReference>
<name>A0A1Y6CUG7_9GAMM</name>
<feature type="domain" description="Arc-like DNA binding" evidence="1">
    <location>
        <begin position="2"/>
        <end position="43"/>
    </location>
</feature>
<reference evidence="2 3" key="1">
    <citation type="submission" date="2016-12" db="EMBL/GenBank/DDBJ databases">
        <authorList>
            <person name="Song W.-J."/>
            <person name="Kurnit D.M."/>
        </authorList>
    </citation>
    <scope>NUCLEOTIDE SEQUENCE [LARGE SCALE GENOMIC DNA]</scope>
    <source>
        <strain evidence="2 3">175</strain>
    </source>
</reference>
<dbReference type="InterPro" id="IPR010985">
    <property type="entry name" value="Ribbon_hlx_hlx"/>
</dbReference>
<evidence type="ECO:0000259" key="1">
    <source>
        <dbReference type="Pfam" id="PF03869"/>
    </source>
</evidence>
<dbReference type="InterPro" id="IPR005569">
    <property type="entry name" value="Arc_DNA-bd_dom"/>
</dbReference>
<dbReference type="EMBL" id="FXAM01000001">
    <property type="protein sequence ID" value="SMF93936.1"/>
    <property type="molecule type" value="Genomic_DNA"/>
</dbReference>
<evidence type="ECO:0000313" key="3">
    <source>
        <dbReference type="Proteomes" id="UP000192923"/>
    </source>
</evidence>
<sequence length="102" mass="11787">MSREAPQMKIRLPEDLKARIEESAYQNRRSMNAEIVARLEASYAPAASELKEYAKDQEERLASMLAEKLRADFKRLEEEIRKNPVDLSKLKPGTPLVIDDRE</sequence>
<dbReference type="Proteomes" id="UP000192923">
    <property type="component" value="Unassembled WGS sequence"/>
</dbReference>
<accession>A0A1Y6CUG7</accession>
<dbReference type="Gene3D" id="1.10.1220.10">
    <property type="entry name" value="Met repressor-like"/>
    <property type="match status" value="1"/>
</dbReference>
<dbReference type="OrthoDB" id="8117140at2"/>
<keyword evidence="3" id="KW-1185">Reference proteome</keyword>
<evidence type="ECO:0000313" key="2">
    <source>
        <dbReference type="EMBL" id="SMF93936.1"/>
    </source>
</evidence>
<dbReference type="Pfam" id="PF03869">
    <property type="entry name" value="Arc"/>
    <property type="match status" value="1"/>
</dbReference>
<protein>
    <submittedName>
        <fullName evidence="2">Arc-like DNA binding domain-containing protein</fullName>
    </submittedName>
</protein>
<proteinExistence type="predicted"/>
<dbReference type="RefSeq" id="WP_085210888.1">
    <property type="nucleotide sequence ID" value="NZ_FXAM01000001.1"/>
</dbReference>